<evidence type="ECO:0000256" key="1">
    <source>
        <dbReference type="SAM" id="MobiDB-lite"/>
    </source>
</evidence>
<evidence type="ECO:0000313" key="3">
    <source>
        <dbReference type="Proteomes" id="UP000324222"/>
    </source>
</evidence>
<name>A0A5B7F5Y2_PORTR</name>
<comment type="caution">
    <text evidence="2">The sequence shown here is derived from an EMBL/GenBank/DDBJ whole genome shotgun (WGS) entry which is preliminary data.</text>
</comment>
<dbReference type="Proteomes" id="UP000324222">
    <property type="component" value="Unassembled WGS sequence"/>
</dbReference>
<protein>
    <submittedName>
        <fullName evidence="2">Uncharacterized protein</fullName>
    </submittedName>
</protein>
<accession>A0A5B7F5Y2</accession>
<dbReference type="AlphaFoldDB" id="A0A5B7F5Y2"/>
<keyword evidence="3" id="KW-1185">Reference proteome</keyword>
<feature type="region of interest" description="Disordered" evidence="1">
    <location>
        <begin position="1"/>
        <end position="38"/>
    </location>
</feature>
<reference evidence="2 3" key="1">
    <citation type="submission" date="2019-05" db="EMBL/GenBank/DDBJ databases">
        <title>Another draft genome of Portunus trituberculatus and its Hox gene families provides insights of decapod evolution.</title>
        <authorList>
            <person name="Jeong J.-H."/>
            <person name="Song I."/>
            <person name="Kim S."/>
            <person name="Choi T."/>
            <person name="Kim D."/>
            <person name="Ryu S."/>
            <person name="Kim W."/>
        </authorList>
    </citation>
    <scope>NUCLEOTIDE SEQUENCE [LARGE SCALE GENOMIC DNA]</scope>
    <source>
        <tissue evidence="2">Muscle</tissue>
    </source>
</reference>
<evidence type="ECO:0000313" key="2">
    <source>
        <dbReference type="EMBL" id="MPC40766.1"/>
    </source>
</evidence>
<sequence length="87" mass="9327">MAVSTQQTVPSPPATTTRHVTSGGRRWHHSRASSGGQRLRSITCAGFNTLQKEDSTASASLLPDLVFPAMEWSGICCRNLAVAGIDW</sequence>
<dbReference type="EMBL" id="VSRR010004806">
    <property type="protein sequence ID" value="MPC40766.1"/>
    <property type="molecule type" value="Genomic_DNA"/>
</dbReference>
<proteinExistence type="predicted"/>
<feature type="compositionally biased region" description="Polar residues" evidence="1">
    <location>
        <begin position="1"/>
        <end position="20"/>
    </location>
</feature>
<gene>
    <name evidence="2" type="ORF">E2C01_034333</name>
</gene>
<organism evidence="2 3">
    <name type="scientific">Portunus trituberculatus</name>
    <name type="common">Swimming crab</name>
    <name type="synonym">Neptunus trituberculatus</name>
    <dbReference type="NCBI Taxonomy" id="210409"/>
    <lineage>
        <taxon>Eukaryota</taxon>
        <taxon>Metazoa</taxon>
        <taxon>Ecdysozoa</taxon>
        <taxon>Arthropoda</taxon>
        <taxon>Crustacea</taxon>
        <taxon>Multicrustacea</taxon>
        <taxon>Malacostraca</taxon>
        <taxon>Eumalacostraca</taxon>
        <taxon>Eucarida</taxon>
        <taxon>Decapoda</taxon>
        <taxon>Pleocyemata</taxon>
        <taxon>Brachyura</taxon>
        <taxon>Eubrachyura</taxon>
        <taxon>Portunoidea</taxon>
        <taxon>Portunidae</taxon>
        <taxon>Portuninae</taxon>
        <taxon>Portunus</taxon>
    </lineage>
</organism>